<keyword evidence="1" id="KW-1133">Transmembrane helix</keyword>
<keyword evidence="1" id="KW-0472">Membrane</keyword>
<dbReference type="GO" id="GO:0006506">
    <property type="term" value="P:GPI anchor biosynthetic process"/>
    <property type="evidence" value="ECO:0007669"/>
    <property type="project" value="InterPro"/>
</dbReference>
<sequence>MYSPAKCFGHSWISKAYDDPVNNPFKSDRYLTFFFHIPDSLVMLIRKMHISLRLPRLPSLLESYTCRAFLIFLIPYALLVYFARLTSWRDPTSLFFRENEAYEPSYSNLRAAEGLTLIEEANNATEAPHVKASPNPTMCVGFASVAREGVSYFQSAVGSVLAGLDPVERGDIFLILFIAHTDPTQHPVYSERWVHELADKVLLYDENDIDIDHIRSLETAEARTLALEKGLLDYTYLLKACTAIGTPYTVMLEDDIIALDGWYHRTKEAISAVERQTAEKKASKWLYLRLFYTENFLGWNSEEWPIYLFYSLLSASAVLLTALIVRRYRPTSKPYLPRETIIVLTFVCTPLLIILFFAAGRATMLPISEGVHEMPKFGCCSQGFVFPHSRIKDLVSWYESKGIGYVDMLTEDYANQNGELRWALTPSVLQHVGSKSSKTNSPVPQKGIRTIPEKLWNFAFEKNDVNILREEHGRQLRWGGS</sequence>
<accession>A0A7U2R080</accession>
<protein>
    <submittedName>
        <fullName evidence="2">Integral membrane protein</fullName>
    </submittedName>
</protein>
<dbReference type="GO" id="GO:0000139">
    <property type="term" value="C:Golgi membrane"/>
    <property type="evidence" value="ECO:0007669"/>
    <property type="project" value="InterPro"/>
</dbReference>
<proteinExistence type="predicted"/>
<dbReference type="InterPro" id="IPR029675">
    <property type="entry name" value="PGAP4"/>
</dbReference>
<evidence type="ECO:0000313" key="3">
    <source>
        <dbReference type="Proteomes" id="UP000596276"/>
    </source>
</evidence>
<keyword evidence="1" id="KW-0812">Transmembrane</keyword>
<evidence type="ECO:0000313" key="2">
    <source>
        <dbReference type="EMBL" id="QRD89485.1"/>
    </source>
</evidence>
<gene>
    <name evidence="2" type="ORF">F9C07_2282945</name>
</gene>
<feature type="transmembrane region" description="Helical" evidence="1">
    <location>
        <begin position="340"/>
        <end position="359"/>
    </location>
</feature>
<dbReference type="VEuPathDB" id="FungiDB:F9C07_2282945"/>
<dbReference type="VEuPathDB" id="FungiDB:AFLA_001829"/>
<keyword evidence="3" id="KW-1185">Reference proteome</keyword>
<reference evidence="3" key="1">
    <citation type="journal article" date="2021" name="G3 (Bethesda)">
        <title>Chromosome assembled and annotated genome sequence of Aspergillus flavus NRRL 3357.</title>
        <authorList>
            <person name="Skerker J.M."/>
            <person name="Pianalto K.M."/>
            <person name="Mondo S.J."/>
            <person name="Yang K."/>
            <person name="Arkin A.P."/>
            <person name="Keller N.P."/>
            <person name="Grigoriev I.V."/>
            <person name="Louise Glass N.L."/>
        </authorList>
    </citation>
    <scope>NUCLEOTIDE SEQUENCE [LARGE SCALE GENOMIC DNA]</scope>
    <source>
        <strain evidence="3">ATCC 200026 / FGSC A1120 / IAM 13836 / NRRL 3357 / JCM 12722 / SRRC 167</strain>
    </source>
</reference>
<dbReference type="GO" id="GO:0016757">
    <property type="term" value="F:glycosyltransferase activity"/>
    <property type="evidence" value="ECO:0007669"/>
    <property type="project" value="InterPro"/>
</dbReference>
<name>A0A7U2R080_ASPFN</name>
<feature type="transmembrane region" description="Helical" evidence="1">
    <location>
        <begin position="66"/>
        <end position="83"/>
    </location>
</feature>
<dbReference type="PANTHER" id="PTHR31410">
    <property type="entry name" value="TRANSMEMBRANE PROTEIN 246"/>
    <property type="match status" value="1"/>
</dbReference>
<feature type="transmembrane region" description="Helical" evidence="1">
    <location>
        <begin position="307"/>
        <end position="328"/>
    </location>
</feature>
<evidence type="ECO:0000256" key="1">
    <source>
        <dbReference type="SAM" id="Phobius"/>
    </source>
</evidence>
<dbReference type="Proteomes" id="UP000596276">
    <property type="component" value="Chromosome 4"/>
</dbReference>
<dbReference type="AlphaFoldDB" id="A0A7U2R080"/>
<dbReference type="CDD" id="cd22189">
    <property type="entry name" value="PGAP4-like_fungal"/>
    <property type="match status" value="1"/>
</dbReference>
<organism evidence="2 3">
    <name type="scientific">Aspergillus flavus (strain ATCC 200026 / FGSC A1120 / IAM 13836 / NRRL 3357 / JCM 12722 / SRRC 167)</name>
    <dbReference type="NCBI Taxonomy" id="332952"/>
    <lineage>
        <taxon>Eukaryota</taxon>
        <taxon>Fungi</taxon>
        <taxon>Dikarya</taxon>
        <taxon>Ascomycota</taxon>
        <taxon>Pezizomycotina</taxon>
        <taxon>Eurotiomycetes</taxon>
        <taxon>Eurotiomycetidae</taxon>
        <taxon>Eurotiales</taxon>
        <taxon>Aspergillaceae</taxon>
        <taxon>Aspergillus</taxon>
        <taxon>Aspergillus subgen. Circumdati</taxon>
    </lineage>
</organism>
<dbReference type="PANTHER" id="PTHR31410:SF1">
    <property type="entry name" value="POST-GPI ATTACHMENT TO PROTEINS FACTOR 4"/>
    <property type="match status" value="1"/>
</dbReference>
<dbReference type="EMBL" id="CP044618">
    <property type="protein sequence ID" value="QRD89485.1"/>
    <property type="molecule type" value="Genomic_DNA"/>
</dbReference>